<reference evidence="20" key="1">
    <citation type="submission" date="2015-11" db="EMBL/GenBank/DDBJ databases">
        <title>Danio albolineatus mitochondria sequence.</title>
        <authorList>
            <person name="Bao L."/>
            <person name="Chu Y."/>
            <person name="Chen D."/>
            <person name="Chen L."/>
        </authorList>
    </citation>
    <scope>NUCLEOTIDE SEQUENCE</scope>
    <source>
        <tissue evidence="20">Dorsal muscle</tissue>
    </source>
</reference>
<evidence type="ECO:0000256" key="15">
    <source>
        <dbReference type="ARBA" id="ARBA00023136"/>
    </source>
</evidence>
<evidence type="ECO:0000256" key="5">
    <source>
        <dbReference type="ARBA" id="ARBA00022448"/>
    </source>
</evidence>
<feature type="transmembrane region" description="Helical" evidence="17">
    <location>
        <begin position="178"/>
        <end position="196"/>
    </location>
</feature>
<keyword evidence="8 17" id="KW-0999">Mitochondrion inner membrane</keyword>
<evidence type="ECO:0000259" key="19">
    <source>
        <dbReference type="Pfam" id="PF06444"/>
    </source>
</evidence>
<dbReference type="PANTHER" id="PTHR46552:SF1">
    <property type="entry name" value="NADH-UBIQUINONE OXIDOREDUCTASE CHAIN 2"/>
    <property type="match status" value="1"/>
</dbReference>
<name>A0A140E9Z7_9TELE</name>
<geneLocation type="mitochondrion" evidence="20"/>
<dbReference type="CTD" id="4536"/>
<dbReference type="InterPro" id="IPR001750">
    <property type="entry name" value="ND/Mrp_TM"/>
</dbReference>
<dbReference type="Pfam" id="PF00361">
    <property type="entry name" value="Proton_antipo_M"/>
    <property type="match status" value="1"/>
</dbReference>
<evidence type="ECO:0000256" key="11">
    <source>
        <dbReference type="ARBA" id="ARBA00022989"/>
    </source>
</evidence>
<evidence type="ECO:0000256" key="1">
    <source>
        <dbReference type="ARBA" id="ARBA00004448"/>
    </source>
</evidence>
<dbReference type="EC" id="7.1.1.2" evidence="3 17"/>
<dbReference type="InterPro" id="IPR003917">
    <property type="entry name" value="NADH_UbQ_OxRdtase_chain2"/>
</dbReference>
<comment type="subcellular location">
    <subcellularLocation>
        <location evidence="1 17">Mitochondrion inner membrane</location>
        <topology evidence="1 17">Multi-pass membrane protein</topology>
    </subcellularLocation>
</comment>
<dbReference type="InterPro" id="IPR050175">
    <property type="entry name" value="Complex_I_Subunit_2"/>
</dbReference>
<organism evidence="20">
    <name type="scientific">Danio albolineatus</name>
    <name type="common">pearl danio</name>
    <dbReference type="NCBI Taxonomy" id="27699"/>
    <lineage>
        <taxon>Eukaryota</taxon>
        <taxon>Metazoa</taxon>
        <taxon>Chordata</taxon>
        <taxon>Craniata</taxon>
        <taxon>Vertebrata</taxon>
        <taxon>Euteleostomi</taxon>
        <taxon>Actinopterygii</taxon>
        <taxon>Neopterygii</taxon>
        <taxon>Teleostei</taxon>
        <taxon>Ostariophysi</taxon>
        <taxon>Cypriniformes</taxon>
        <taxon>Danionidae</taxon>
        <taxon>Danioninae</taxon>
        <taxon>Danio</taxon>
    </lineage>
</organism>
<keyword evidence="7 17" id="KW-0812">Transmembrane</keyword>
<keyword evidence="11 17" id="KW-1133">Transmembrane helix</keyword>
<comment type="function">
    <text evidence="17">Core subunit of the mitochondrial membrane respiratory chain NADH dehydrogenase (Complex I) which catalyzes electron transfer from NADH through the respiratory chain, using ubiquinone as an electron acceptor. Essential for the catalytic activity and assembly of complex I.</text>
</comment>
<dbReference type="Pfam" id="PF06444">
    <property type="entry name" value="NADH_dehy_S2_C"/>
    <property type="match status" value="1"/>
</dbReference>
<dbReference type="RefSeq" id="YP_009241341.1">
    <property type="nucleotide sequence ID" value="NC_029771.1"/>
</dbReference>
<evidence type="ECO:0000256" key="2">
    <source>
        <dbReference type="ARBA" id="ARBA00007012"/>
    </source>
</evidence>
<feature type="transmembrane region" description="Helical" evidence="17">
    <location>
        <begin position="240"/>
        <end position="257"/>
    </location>
</feature>
<comment type="similarity">
    <text evidence="2 17">Belongs to the complex I subunit 2 family.</text>
</comment>
<accession>A0A140E9Z7</accession>
<keyword evidence="12 17" id="KW-0520">NAD</keyword>
<evidence type="ECO:0000256" key="8">
    <source>
        <dbReference type="ARBA" id="ARBA00022792"/>
    </source>
</evidence>
<evidence type="ECO:0000256" key="16">
    <source>
        <dbReference type="ARBA" id="ARBA00049551"/>
    </source>
</evidence>
<feature type="domain" description="NADH:quinone oxidoreductase/Mrp antiporter transmembrane" evidence="18">
    <location>
        <begin position="23"/>
        <end position="287"/>
    </location>
</feature>
<evidence type="ECO:0000256" key="4">
    <source>
        <dbReference type="ARBA" id="ARBA00021008"/>
    </source>
</evidence>
<evidence type="ECO:0000256" key="6">
    <source>
        <dbReference type="ARBA" id="ARBA00022660"/>
    </source>
</evidence>
<gene>
    <name evidence="20" type="primary">ND2</name>
</gene>
<evidence type="ECO:0000313" key="20">
    <source>
        <dbReference type="EMBL" id="AMK97360.1"/>
    </source>
</evidence>
<dbReference type="PANTHER" id="PTHR46552">
    <property type="entry name" value="NADH-UBIQUINONE OXIDOREDUCTASE CHAIN 2"/>
    <property type="match status" value="1"/>
</dbReference>
<evidence type="ECO:0000256" key="9">
    <source>
        <dbReference type="ARBA" id="ARBA00022967"/>
    </source>
</evidence>
<keyword evidence="15 17" id="KW-0472">Membrane</keyword>
<keyword evidence="5" id="KW-0813">Transport</keyword>
<keyword evidence="10 17" id="KW-0249">Electron transport</keyword>
<keyword evidence="14 17" id="KW-0496">Mitochondrion</keyword>
<dbReference type="GO" id="GO:0006120">
    <property type="term" value="P:mitochondrial electron transport, NADH to ubiquinone"/>
    <property type="evidence" value="ECO:0007669"/>
    <property type="project" value="InterPro"/>
</dbReference>
<evidence type="ECO:0000256" key="10">
    <source>
        <dbReference type="ARBA" id="ARBA00022982"/>
    </source>
</evidence>
<evidence type="ECO:0000256" key="13">
    <source>
        <dbReference type="ARBA" id="ARBA00023075"/>
    </source>
</evidence>
<protein>
    <recommendedName>
        <fullName evidence="4 17">NADH-ubiquinone oxidoreductase chain 2</fullName>
        <ecNumber evidence="3 17">7.1.1.2</ecNumber>
    </recommendedName>
</protein>
<keyword evidence="6 17" id="KW-0679">Respiratory chain</keyword>
<keyword evidence="9 17" id="KW-1278">Translocase</keyword>
<evidence type="ECO:0000256" key="14">
    <source>
        <dbReference type="ARBA" id="ARBA00023128"/>
    </source>
</evidence>
<dbReference type="AlphaFoldDB" id="A0A140E9Z7"/>
<comment type="catalytic activity">
    <reaction evidence="16 17">
        <text>a ubiquinone + NADH + 5 H(+)(in) = a ubiquinol + NAD(+) + 4 H(+)(out)</text>
        <dbReference type="Rhea" id="RHEA:29091"/>
        <dbReference type="Rhea" id="RHEA-COMP:9565"/>
        <dbReference type="Rhea" id="RHEA-COMP:9566"/>
        <dbReference type="ChEBI" id="CHEBI:15378"/>
        <dbReference type="ChEBI" id="CHEBI:16389"/>
        <dbReference type="ChEBI" id="CHEBI:17976"/>
        <dbReference type="ChEBI" id="CHEBI:57540"/>
        <dbReference type="ChEBI" id="CHEBI:57945"/>
        <dbReference type="EC" id="7.1.1.2"/>
    </reaction>
</comment>
<feature type="transmembrane region" description="Helical" evidence="17">
    <location>
        <begin position="202"/>
        <end position="219"/>
    </location>
</feature>
<dbReference type="GO" id="GO:0008137">
    <property type="term" value="F:NADH dehydrogenase (ubiquinone) activity"/>
    <property type="evidence" value="ECO:0007669"/>
    <property type="project" value="UniProtKB-EC"/>
</dbReference>
<dbReference type="GeneID" id="27111817"/>
<evidence type="ECO:0000256" key="12">
    <source>
        <dbReference type="ARBA" id="ARBA00023027"/>
    </source>
</evidence>
<feature type="domain" description="NADH dehydrogenase subunit 2 C-terminal" evidence="19">
    <location>
        <begin position="290"/>
        <end position="344"/>
    </location>
</feature>
<evidence type="ECO:0000256" key="17">
    <source>
        <dbReference type="RuleBase" id="RU003403"/>
    </source>
</evidence>
<dbReference type="GO" id="GO:0005743">
    <property type="term" value="C:mitochondrial inner membrane"/>
    <property type="evidence" value="ECO:0007669"/>
    <property type="project" value="UniProtKB-SubCell"/>
</dbReference>
<dbReference type="EMBL" id="KU168370">
    <property type="protein sequence ID" value="AMK97360.1"/>
    <property type="molecule type" value="Genomic_DNA"/>
</dbReference>
<dbReference type="InterPro" id="IPR010933">
    <property type="entry name" value="NADH_DH_su2_C"/>
</dbReference>
<feature type="transmembrane region" description="Helical" evidence="17">
    <location>
        <begin position="277"/>
        <end position="294"/>
    </location>
</feature>
<dbReference type="PRINTS" id="PR01436">
    <property type="entry name" value="NADHDHGNASE2"/>
</dbReference>
<evidence type="ECO:0000256" key="7">
    <source>
        <dbReference type="ARBA" id="ARBA00022692"/>
    </source>
</evidence>
<evidence type="ECO:0000259" key="18">
    <source>
        <dbReference type="Pfam" id="PF00361"/>
    </source>
</evidence>
<proteinExistence type="inferred from homology"/>
<evidence type="ECO:0000256" key="3">
    <source>
        <dbReference type="ARBA" id="ARBA00012944"/>
    </source>
</evidence>
<feature type="transmembrane region" description="Helical" evidence="17">
    <location>
        <begin position="91"/>
        <end position="111"/>
    </location>
</feature>
<keyword evidence="13 17" id="KW-0830">Ubiquinone</keyword>
<sequence length="348" mass="37405">MNPYVLAILLSSLGLGTSLTFASSHWLLAWLGLEIDTLAFIPLMAQHLHPRAVEACTKYFLSQASAPPIIMFASTTNPWITGVWHMINTSIPVATTTIIFASALTIGLAAIHFSMAEAFQGLDPLTGLVLSTSQNLPPLALNILTAQAISPMLQTGLGVTSTLVGGQGGLNQSQLWKMLAYSSIAHMGSMIIILMYAPLLTLVALGTYIFATSAAFLTLKTSSATKFNVLTMSWCKSPTLTATSAVLLLSLGCLPPMTRFLPNRLMLQELAKRSLPITPTIMGLAALLSLYFWLRLWYAMTLTICPYTTDSMAPSRTPTTQSTLPLPLSTEIPQGLLPMTPAILMLTT</sequence>